<dbReference type="Proteomes" id="UP001335648">
    <property type="component" value="Unassembled WGS sequence"/>
</dbReference>
<reference evidence="1 2" key="1">
    <citation type="journal article" date="2023" name="Mol. Biol. Evol.">
        <title>Genomics of Secondarily Temperate Adaptation in the Only Non-Antarctic Icefish.</title>
        <authorList>
            <person name="Rivera-Colon A.G."/>
            <person name="Rayamajhi N."/>
            <person name="Minhas B.F."/>
            <person name="Madrigal G."/>
            <person name="Bilyk K.T."/>
            <person name="Yoon V."/>
            <person name="Hune M."/>
            <person name="Gregory S."/>
            <person name="Cheng C.H.C."/>
            <person name="Catchen J.M."/>
        </authorList>
    </citation>
    <scope>NUCLEOTIDE SEQUENCE [LARGE SCALE GENOMIC DNA]</scope>
    <source>
        <strain evidence="1">JC2023a</strain>
    </source>
</reference>
<keyword evidence="2" id="KW-1185">Reference proteome</keyword>
<organism evidence="1 2">
    <name type="scientific">Champsocephalus esox</name>
    <name type="common">pike icefish</name>
    <dbReference type="NCBI Taxonomy" id="159716"/>
    <lineage>
        <taxon>Eukaryota</taxon>
        <taxon>Metazoa</taxon>
        <taxon>Chordata</taxon>
        <taxon>Craniata</taxon>
        <taxon>Vertebrata</taxon>
        <taxon>Euteleostomi</taxon>
        <taxon>Actinopterygii</taxon>
        <taxon>Neopterygii</taxon>
        <taxon>Teleostei</taxon>
        <taxon>Neoteleostei</taxon>
        <taxon>Acanthomorphata</taxon>
        <taxon>Eupercaria</taxon>
        <taxon>Perciformes</taxon>
        <taxon>Notothenioidei</taxon>
        <taxon>Channichthyidae</taxon>
        <taxon>Champsocephalus</taxon>
    </lineage>
</organism>
<evidence type="ECO:0000313" key="1">
    <source>
        <dbReference type="EMBL" id="KAK5877882.1"/>
    </source>
</evidence>
<dbReference type="AlphaFoldDB" id="A0AAN8GCG7"/>
<dbReference type="EMBL" id="JAULUE010002066">
    <property type="protein sequence ID" value="KAK5877882.1"/>
    <property type="molecule type" value="Genomic_DNA"/>
</dbReference>
<accession>A0AAN8GCG7</accession>
<proteinExistence type="predicted"/>
<protein>
    <submittedName>
        <fullName evidence="1">Uncharacterized protein</fullName>
    </submittedName>
</protein>
<comment type="caution">
    <text evidence="1">The sequence shown here is derived from an EMBL/GenBank/DDBJ whole genome shotgun (WGS) entry which is preliminary data.</text>
</comment>
<gene>
    <name evidence="1" type="ORF">CesoFtcFv8_025345</name>
</gene>
<evidence type="ECO:0000313" key="2">
    <source>
        <dbReference type="Proteomes" id="UP001335648"/>
    </source>
</evidence>
<name>A0AAN8GCG7_9TELE</name>
<sequence>MLGLRPAERAAFWEAVSCGQGLWGDAVWLIGLSWPAHKAFCPELIHPALHGEMERGEGHHGGVFWGWESPISSPSLYSVQGEAATFKQLGSNTTKTLAEAAKCWQSAAQHWKKHPQSMTPGTHLDTGTSCWA</sequence>